<keyword evidence="4" id="KW-1185">Reference proteome</keyword>
<feature type="transmembrane region" description="Helical" evidence="2">
    <location>
        <begin position="6"/>
        <end position="27"/>
    </location>
</feature>
<dbReference type="Gene3D" id="3.30.559.10">
    <property type="entry name" value="Chloramphenicol acetyltransferase-like domain"/>
    <property type="match status" value="2"/>
</dbReference>
<keyword evidence="2" id="KW-0472">Membrane</keyword>
<dbReference type="InParanoid" id="A0A2R5G1C2"/>
<dbReference type="Pfam" id="PF02458">
    <property type="entry name" value="Transferase"/>
    <property type="match status" value="1"/>
</dbReference>
<keyword evidence="1" id="KW-0808">Transferase</keyword>
<sequence>MSEGNNVGGLVGAAAAVGAIVGIAMVVRKMSASPEKEAPPPAFEVEVEKEDIIRCPHATKDGQRWTLSEVDEMTSVTWIRFAVRIESLLDADTLRTALERVLAEFPFVASRLDTTSDPLRYGLKLDDQSANGVIFETARGIRREANAKLPDVDSPSSAWSAAGIFFAPEGARPSPEETLLMTRLVRFEDEGVSYISVQLNHCLGDAQTYVLLMQKWSEACSSSAAPESLRPAELPPRVTKPVGETPSTRSALLAKWRNEIGGSPPLATRWYWFKLIANFIWASKTCETVEVCIDRKGLDTLKANVKKELPGDEWVSSYELAMSAVLCAQSAAKSGSRAKDTRPVVQSFNVRGKLARYPENYFGNAVFDVPLQVEMDPNSLSSSALSLHRAIRAELDKDGENLACRKNWLEHSRVLGMREETGVFHIVGDCVAGKQTFTNTWSGYNWLVDMGAPAGKGASAYMVPPPVSAPGLNIIMPRAPNGDQAIYVVLPKSKVAAFWDYVASAKLPFRKPHDET</sequence>
<dbReference type="Proteomes" id="UP000241890">
    <property type="component" value="Unassembled WGS sequence"/>
</dbReference>
<accession>A0A2R5G1C2</accession>
<organism evidence="3 4">
    <name type="scientific">Hondaea fermentalgiana</name>
    <dbReference type="NCBI Taxonomy" id="2315210"/>
    <lineage>
        <taxon>Eukaryota</taxon>
        <taxon>Sar</taxon>
        <taxon>Stramenopiles</taxon>
        <taxon>Bigyra</taxon>
        <taxon>Labyrinthulomycetes</taxon>
        <taxon>Thraustochytrida</taxon>
        <taxon>Thraustochytriidae</taxon>
        <taxon>Hondaea</taxon>
    </lineage>
</organism>
<gene>
    <name evidence="3" type="ORF">FCC1311_005432</name>
</gene>
<dbReference type="InterPro" id="IPR023213">
    <property type="entry name" value="CAT-like_dom_sf"/>
</dbReference>
<dbReference type="PANTHER" id="PTHR31642:SF310">
    <property type="entry name" value="FATTY ALCOHOL:CAFFEOYL-COA ACYLTRANSFERASE"/>
    <property type="match status" value="1"/>
</dbReference>
<dbReference type="AlphaFoldDB" id="A0A2R5G1C2"/>
<evidence type="ECO:0000313" key="4">
    <source>
        <dbReference type="Proteomes" id="UP000241890"/>
    </source>
</evidence>
<evidence type="ECO:0000256" key="2">
    <source>
        <dbReference type="SAM" id="Phobius"/>
    </source>
</evidence>
<keyword evidence="2" id="KW-0812">Transmembrane</keyword>
<dbReference type="PANTHER" id="PTHR31642">
    <property type="entry name" value="TRICHOTHECENE 3-O-ACETYLTRANSFERASE"/>
    <property type="match status" value="1"/>
</dbReference>
<evidence type="ECO:0000313" key="3">
    <source>
        <dbReference type="EMBL" id="GBG24325.1"/>
    </source>
</evidence>
<evidence type="ECO:0000256" key="1">
    <source>
        <dbReference type="ARBA" id="ARBA00022679"/>
    </source>
</evidence>
<comment type="caution">
    <text evidence="3">The sequence shown here is derived from an EMBL/GenBank/DDBJ whole genome shotgun (WGS) entry which is preliminary data.</text>
</comment>
<proteinExistence type="predicted"/>
<reference evidence="3 4" key="1">
    <citation type="submission" date="2017-12" db="EMBL/GenBank/DDBJ databases">
        <title>Sequencing, de novo assembly and annotation of complete genome of a new Thraustochytrid species, strain FCC1311.</title>
        <authorList>
            <person name="Sedici K."/>
            <person name="Godart F."/>
            <person name="Aiese Cigliano R."/>
            <person name="Sanseverino W."/>
            <person name="Barakat M."/>
            <person name="Ortet P."/>
            <person name="Marechal E."/>
            <person name="Cagnac O."/>
            <person name="Amato A."/>
        </authorList>
    </citation>
    <scope>NUCLEOTIDE SEQUENCE [LARGE SCALE GENOMIC DNA]</scope>
</reference>
<protein>
    <submittedName>
        <fullName evidence="3">Uncharacterized protein</fullName>
    </submittedName>
</protein>
<dbReference type="InterPro" id="IPR050317">
    <property type="entry name" value="Plant_Fungal_Acyltransferase"/>
</dbReference>
<name>A0A2R5G1C2_9STRA</name>
<dbReference type="SUPFAM" id="SSF52777">
    <property type="entry name" value="CoA-dependent acyltransferases"/>
    <property type="match status" value="1"/>
</dbReference>
<keyword evidence="2" id="KW-1133">Transmembrane helix</keyword>
<dbReference type="GO" id="GO:0016747">
    <property type="term" value="F:acyltransferase activity, transferring groups other than amino-acyl groups"/>
    <property type="evidence" value="ECO:0007669"/>
    <property type="project" value="TreeGrafter"/>
</dbReference>
<dbReference type="EMBL" id="BEYU01000005">
    <property type="protein sequence ID" value="GBG24325.1"/>
    <property type="molecule type" value="Genomic_DNA"/>
</dbReference>